<feature type="disulfide bond" evidence="15">
    <location>
        <begin position="183"/>
        <end position="195"/>
    </location>
</feature>
<keyword evidence="10 18" id="KW-0472">Membrane</keyword>
<dbReference type="Ensembl" id="ENSPRET00000022129.1">
    <property type="protein sequence ID" value="ENSPREP00000021897.1"/>
    <property type="gene ID" value="ENSPREG00000014073.1"/>
</dbReference>
<evidence type="ECO:0000256" key="16">
    <source>
        <dbReference type="PROSITE-ProRule" id="PRU00461"/>
    </source>
</evidence>
<reference evidence="20" key="3">
    <citation type="submission" date="2025-09" db="UniProtKB">
        <authorList>
            <consortium name="Ensembl"/>
        </authorList>
    </citation>
    <scope>IDENTIFICATION</scope>
    <source>
        <strain evidence="20">Guanapo</strain>
    </source>
</reference>
<evidence type="ECO:0000256" key="8">
    <source>
        <dbReference type="ARBA" id="ARBA00022737"/>
    </source>
</evidence>
<evidence type="ECO:0000256" key="4">
    <source>
        <dbReference type="ARBA" id="ARBA00022536"/>
    </source>
</evidence>
<dbReference type="PANTHER" id="PTHR22722:SF15">
    <property type="entry name" value="LOW-DENSITY LIPOPROTEIN RECEPTOR-RELATED"/>
    <property type="match status" value="1"/>
</dbReference>
<keyword evidence="4 14" id="KW-0245">EGF-like domain</keyword>
<dbReference type="SUPFAM" id="SSF63825">
    <property type="entry name" value="YWTD domain"/>
    <property type="match status" value="1"/>
</dbReference>
<dbReference type="STRING" id="8081.ENSPREP00000021897"/>
<proteinExistence type="inferred from homology"/>
<keyword evidence="5" id="KW-0254">Endocytosis</keyword>
<dbReference type="SMART" id="SM00192">
    <property type="entry name" value="LDLa"/>
    <property type="match status" value="7"/>
</dbReference>
<evidence type="ECO:0000256" key="1">
    <source>
        <dbReference type="ARBA" id="ARBA00004251"/>
    </source>
</evidence>
<dbReference type="SUPFAM" id="SSF57424">
    <property type="entry name" value="LDL receptor-like module"/>
    <property type="match status" value="7"/>
</dbReference>
<keyword evidence="9 18" id="KW-1133">Transmembrane helix</keyword>
<dbReference type="Pfam" id="PF12662">
    <property type="entry name" value="cEGF"/>
    <property type="match status" value="1"/>
</dbReference>
<evidence type="ECO:0000256" key="17">
    <source>
        <dbReference type="SAM" id="MobiDB-lite"/>
    </source>
</evidence>
<evidence type="ECO:0000256" key="9">
    <source>
        <dbReference type="ARBA" id="ARBA00022989"/>
    </source>
</evidence>
<feature type="disulfide bond" evidence="15">
    <location>
        <begin position="163"/>
        <end position="178"/>
    </location>
</feature>
<feature type="domain" description="EGF-like" evidence="19">
    <location>
        <begin position="346"/>
        <end position="386"/>
    </location>
</feature>
<dbReference type="InterPro" id="IPR002172">
    <property type="entry name" value="LDrepeatLR_classA_rpt"/>
</dbReference>
<dbReference type="PROSITE" id="PS51120">
    <property type="entry name" value="LDLRB"/>
    <property type="match status" value="4"/>
</dbReference>
<feature type="disulfide bond" evidence="15">
    <location>
        <begin position="288"/>
        <end position="303"/>
    </location>
</feature>
<feature type="region of interest" description="Disordered" evidence="17">
    <location>
        <begin position="761"/>
        <end position="803"/>
    </location>
</feature>
<dbReference type="Gene3D" id="4.10.400.10">
    <property type="entry name" value="Low-density Lipoprotein Receptor"/>
    <property type="match status" value="7"/>
</dbReference>
<feature type="disulfide bond" evidence="14">
    <location>
        <begin position="391"/>
        <end position="401"/>
    </location>
</feature>
<keyword evidence="6 18" id="KW-0812">Transmembrane</keyword>
<dbReference type="SUPFAM" id="SSF57184">
    <property type="entry name" value="Growth factor receptor domain"/>
    <property type="match status" value="1"/>
</dbReference>
<dbReference type="FunFam" id="2.120.10.30:FF:000241">
    <property type="entry name" value="Low-density lipoprotein receptor-related protein 6"/>
    <property type="match status" value="1"/>
</dbReference>
<dbReference type="InterPro" id="IPR051221">
    <property type="entry name" value="LDLR-related"/>
</dbReference>
<dbReference type="InterPro" id="IPR000033">
    <property type="entry name" value="LDLR_classB_rpt"/>
</dbReference>
<evidence type="ECO:0000256" key="12">
    <source>
        <dbReference type="ARBA" id="ARBA00023170"/>
    </source>
</evidence>
<dbReference type="PROSITE" id="PS00010">
    <property type="entry name" value="ASX_HYDROXYL"/>
    <property type="match status" value="2"/>
</dbReference>
<evidence type="ECO:0000313" key="21">
    <source>
        <dbReference type="Proteomes" id="UP000242638"/>
    </source>
</evidence>
<keyword evidence="3" id="KW-1003">Cell membrane</keyword>
<keyword evidence="7" id="KW-0732">Signal</keyword>
<dbReference type="Proteomes" id="UP000242638">
    <property type="component" value="Unassembled WGS sequence"/>
</dbReference>
<feature type="disulfide bond" evidence="15">
    <location>
        <begin position="70"/>
        <end position="88"/>
    </location>
</feature>
<dbReference type="InterPro" id="IPR011042">
    <property type="entry name" value="6-blade_b-propeller_TolB-like"/>
</dbReference>
<dbReference type="PROSITE" id="PS50068">
    <property type="entry name" value="LDLRA_2"/>
    <property type="match status" value="7"/>
</dbReference>
<reference evidence="21" key="1">
    <citation type="submission" date="2013-11" db="EMBL/GenBank/DDBJ databases">
        <title>The genomic landscape of the Guanapo guppy.</title>
        <authorList>
            <person name="Kuenstner A."/>
            <person name="Dreyer C."/>
        </authorList>
    </citation>
    <scope>NUCLEOTIDE SEQUENCE</scope>
    <source>
        <strain evidence="21">Guanapo</strain>
    </source>
</reference>
<evidence type="ECO:0000256" key="3">
    <source>
        <dbReference type="ARBA" id="ARBA00022475"/>
    </source>
</evidence>
<dbReference type="InterPro" id="IPR001881">
    <property type="entry name" value="EGF-like_Ca-bd_dom"/>
</dbReference>
<dbReference type="SMART" id="SM00181">
    <property type="entry name" value="EGF"/>
    <property type="match status" value="5"/>
</dbReference>
<dbReference type="PROSITE" id="PS50026">
    <property type="entry name" value="EGF_3"/>
    <property type="match status" value="2"/>
</dbReference>
<evidence type="ECO:0000256" key="7">
    <source>
        <dbReference type="ARBA" id="ARBA00022729"/>
    </source>
</evidence>
<dbReference type="PROSITE" id="PS01186">
    <property type="entry name" value="EGF_2"/>
    <property type="match status" value="2"/>
</dbReference>
<dbReference type="FunFam" id="4.10.400.10:FF:000116">
    <property type="entry name" value="Low-density lipoprotein receptor"/>
    <property type="match status" value="1"/>
</dbReference>
<keyword evidence="13" id="KW-0325">Glycoprotein</keyword>
<feature type="repeat" description="LDL-receptor class B" evidence="16">
    <location>
        <begin position="563"/>
        <end position="606"/>
    </location>
</feature>
<dbReference type="CDD" id="cd00112">
    <property type="entry name" value="LDLa"/>
    <property type="match status" value="7"/>
</dbReference>
<evidence type="ECO:0000256" key="18">
    <source>
        <dbReference type="SAM" id="Phobius"/>
    </source>
</evidence>
<feature type="domain" description="EGF-like" evidence="19">
    <location>
        <begin position="387"/>
        <end position="426"/>
    </location>
</feature>
<dbReference type="CDD" id="cd00054">
    <property type="entry name" value="EGF_CA"/>
    <property type="match status" value="1"/>
</dbReference>
<dbReference type="InterPro" id="IPR009030">
    <property type="entry name" value="Growth_fac_rcpt_cys_sf"/>
</dbReference>
<dbReference type="GO" id="GO:0005509">
    <property type="term" value="F:calcium ion binding"/>
    <property type="evidence" value="ECO:0007669"/>
    <property type="project" value="InterPro"/>
</dbReference>
<feature type="disulfide bond" evidence="15">
    <location>
        <begin position="144"/>
        <end position="156"/>
    </location>
</feature>
<feature type="disulfide bond" evidence="15">
    <location>
        <begin position="63"/>
        <end position="75"/>
    </location>
</feature>
<dbReference type="Gene3D" id="2.120.10.30">
    <property type="entry name" value="TolB, C-terminal domain"/>
    <property type="match status" value="1"/>
</dbReference>
<evidence type="ECO:0000256" key="6">
    <source>
        <dbReference type="ARBA" id="ARBA00022692"/>
    </source>
</evidence>
<dbReference type="FunFam" id="4.10.400.10:FF:000034">
    <property type="entry name" value="Low-density lipoprotein receptor-related protein 2"/>
    <property type="match status" value="1"/>
</dbReference>
<feature type="disulfide bond" evidence="15">
    <location>
        <begin position="238"/>
        <end position="256"/>
    </location>
</feature>
<dbReference type="InterPro" id="IPR026823">
    <property type="entry name" value="cEGF"/>
</dbReference>
<feature type="disulfide bond" evidence="15">
    <location>
        <begin position="190"/>
        <end position="208"/>
    </location>
</feature>
<dbReference type="Gene3D" id="2.10.25.10">
    <property type="entry name" value="Laminin"/>
    <property type="match status" value="3"/>
</dbReference>
<protein>
    <submittedName>
        <fullName evidence="20">Low-density lipoprotein receptor-like</fullName>
    </submittedName>
</protein>
<evidence type="ECO:0000256" key="2">
    <source>
        <dbReference type="ARBA" id="ARBA00009939"/>
    </source>
</evidence>
<keyword evidence="21" id="KW-1185">Reference proteome</keyword>
<feature type="disulfide bond" evidence="15">
    <location>
        <begin position="317"/>
        <end position="335"/>
    </location>
</feature>
<dbReference type="GO" id="GO:0042562">
    <property type="term" value="F:hormone binding"/>
    <property type="evidence" value="ECO:0007669"/>
    <property type="project" value="TreeGrafter"/>
</dbReference>
<dbReference type="Pfam" id="PF00057">
    <property type="entry name" value="Ldl_recept_a"/>
    <property type="match status" value="7"/>
</dbReference>
<evidence type="ECO:0000256" key="5">
    <source>
        <dbReference type="ARBA" id="ARBA00022583"/>
    </source>
</evidence>
<feature type="repeat" description="LDL-receptor class B" evidence="16">
    <location>
        <begin position="520"/>
        <end position="562"/>
    </location>
</feature>
<sequence length="906" mass="100673">MFSLITDNINMKKFKVIFFECQKGKKINSLRRKMMLASLEIHEESMAREDHNTVVPFIKTFMCSSTQFKCGNGRCVTRRWICDGNNDCGDGSDELEAVSAKTCMESQFNCGAPLNQCIPKSWHCDGKADCDNAADERNCTIKECKSGEFRCTNGQCISKAYVCDKDKDCSDGSDEEDCPKPTCHPRSFQCNNSICVPMLWKCDGDRDCLDGSDEWPENCEGRQPLKKPSRCGAHDFECTNGECIHRTWRCDGTPDCSDQSDEFNCQPSCHDGQFQCGNGVCISEALKCNSANDCGDNSDEAGCQTDNVCEGPTNFKCGSGECISMDKVCDSNGDCNDRSDEPLECGKNECSTGSNSCSHQCNDLKIGYNCSCPAGYRLKSDNRTCEDIDECEVPDTCSQICINLPGSYKCDCNDGYQIDPVSKTCKAESGTVATLFFTTKHEVRELTVDRSEYTRLIPELKNAMALDLDMPNKKIFWSDLSQKKIFSSNIDMASNSANHNVVIENGIEAPEGLVVDWIHGNIYWTDSTLKTISVATTEGNKRKTLIDERLGRPRAITIDPENNFMYWTDWGDEPRIEKCGLNGVGRVALVTDNIEWPNGITLDMVNQRLYWVDAKLHTIFSVDVNGGARHTVISGEENVHHPFSLTVFEEKVFWTESFRGTVSSANRLTGKYINELVTDLQNPEGLVLYHSLKQPISINWCREGNSINGGCEHLCLPAPLLDESSPKYTCACPDNMVLAADMKKCVAVNSYSLMSRMCSAAPPARTDPPVMSKTTTTKPATRGTTPTSSVRTTEKPAGTAQGKAKCEDEQETCDLLPKLAKIIFNSFFLVNTHLVIDSIIAALVCGAVLFWRNWHRKNTNTIHFANPVYQKTTEDEVHICRNGSDGFVYPEVTRHCSPLTASFAWL</sequence>
<dbReference type="InterPro" id="IPR000152">
    <property type="entry name" value="EGF-type_Asp/Asn_hydroxyl_site"/>
</dbReference>
<dbReference type="AlphaFoldDB" id="A0A3P9PJ53"/>
<dbReference type="InterPro" id="IPR036055">
    <property type="entry name" value="LDL_receptor-like_sf"/>
</dbReference>
<feature type="disulfide bond" evidence="15">
    <location>
        <begin position="151"/>
        <end position="169"/>
    </location>
</feature>
<comment type="caution">
    <text evidence="14">Lacks conserved residue(s) required for the propagation of feature annotation.</text>
</comment>
<accession>A0A3P9PJ53</accession>
<feature type="disulfide bond" evidence="15">
    <location>
        <begin position="269"/>
        <end position="281"/>
    </location>
</feature>
<dbReference type="SMART" id="SM00179">
    <property type="entry name" value="EGF_CA"/>
    <property type="match status" value="2"/>
</dbReference>
<dbReference type="FunFam" id="4.10.400.10:FF:000113">
    <property type="entry name" value="Low-density lipoprotein receptor-related protein 8"/>
    <property type="match status" value="1"/>
</dbReference>
<reference evidence="20" key="2">
    <citation type="submission" date="2025-08" db="UniProtKB">
        <authorList>
            <consortium name="Ensembl"/>
        </authorList>
    </citation>
    <scope>IDENTIFICATION</scope>
    <source>
        <strain evidence="20">Guanapo</strain>
    </source>
</reference>
<feature type="transmembrane region" description="Helical" evidence="18">
    <location>
        <begin position="827"/>
        <end position="851"/>
    </location>
</feature>
<evidence type="ECO:0000256" key="13">
    <source>
        <dbReference type="ARBA" id="ARBA00023180"/>
    </source>
</evidence>
<dbReference type="PROSITE" id="PS01209">
    <property type="entry name" value="LDLRA_1"/>
    <property type="match status" value="4"/>
</dbReference>
<dbReference type="PROSITE" id="PS01187">
    <property type="entry name" value="EGF_CA"/>
    <property type="match status" value="1"/>
</dbReference>
<feature type="disulfide bond" evidence="15">
    <location>
        <begin position="124"/>
        <end position="139"/>
    </location>
</feature>
<dbReference type="PRINTS" id="PR00261">
    <property type="entry name" value="LDLRECEPTOR"/>
</dbReference>
<comment type="subcellular location">
    <subcellularLocation>
        <location evidence="1">Cell membrane</location>
        <topology evidence="1">Single-pass type I membrane protein</topology>
    </subcellularLocation>
</comment>
<feature type="repeat" description="LDL-receptor class B" evidence="16">
    <location>
        <begin position="473"/>
        <end position="519"/>
    </location>
</feature>
<feature type="disulfide bond" evidence="15">
    <location>
        <begin position="231"/>
        <end position="243"/>
    </location>
</feature>
<feature type="disulfide bond" evidence="15">
    <location>
        <begin position="250"/>
        <end position="265"/>
    </location>
</feature>
<evidence type="ECO:0000259" key="19">
    <source>
        <dbReference type="PROSITE" id="PS50026"/>
    </source>
</evidence>
<feature type="disulfide bond" evidence="15">
    <location>
        <begin position="276"/>
        <end position="294"/>
    </location>
</feature>
<dbReference type="InterPro" id="IPR023415">
    <property type="entry name" value="LDLR_class-A_CS"/>
</dbReference>
<dbReference type="GO" id="GO:0016324">
    <property type="term" value="C:apical plasma membrane"/>
    <property type="evidence" value="ECO:0007669"/>
    <property type="project" value="TreeGrafter"/>
</dbReference>
<dbReference type="Pfam" id="PF00058">
    <property type="entry name" value="Ldl_recept_b"/>
    <property type="match status" value="4"/>
</dbReference>
<keyword evidence="11 14" id="KW-1015">Disulfide bond</keyword>
<dbReference type="FunFam" id="4.10.400.10:FF:000065">
    <property type="entry name" value="Transmembrane protease serine 7"/>
    <property type="match status" value="1"/>
</dbReference>
<evidence type="ECO:0000256" key="11">
    <source>
        <dbReference type="ARBA" id="ARBA00023157"/>
    </source>
</evidence>
<feature type="compositionally biased region" description="Low complexity" evidence="17">
    <location>
        <begin position="773"/>
        <end position="787"/>
    </location>
</feature>
<feature type="repeat" description="LDL-receptor class B" evidence="16">
    <location>
        <begin position="607"/>
        <end position="651"/>
    </location>
</feature>
<keyword evidence="8" id="KW-0677">Repeat</keyword>
<dbReference type="Bgee" id="ENSPREG00000014073">
    <property type="expression patterns" value="Expressed in head and 1 other cell type or tissue"/>
</dbReference>
<keyword evidence="12" id="KW-0675">Receptor</keyword>
<evidence type="ECO:0000256" key="14">
    <source>
        <dbReference type="PROSITE-ProRule" id="PRU00076"/>
    </source>
</evidence>
<dbReference type="FunFam" id="4.10.400.10:FF:000124">
    <property type="entry name" value="Low density lipoprotein receptor"/>
    <property type="match status" value="1"/>
</dbReference>
<dbReference type="FunFam" id="4.10.400.10:FF:000001">
    <property type="entry name" value="Low-density lipoprotein receptor-related protein 1"/>
    <property type="match status" value="1"/>
</dbReference>
<dbReference type="GO" id="GO:0043235">
    <property type="term" value="C:receptor complex"/>
    <property type="evidence" value="ECO:0007669"/>
    <property type="project" value="TreeGrafter"/>
</dbReference>
<evidence type="ECO:0000256" key="15">
    <source>
        <dbReference type="PROSITE-ProRule" id="PRU00124"/>
    </source>
</evidence>
<organism evidence="20 21">
    <name type="scientific">Poecilia reticulata</name>
    <name type="common">Guppy</name>
    <name type="synonym">Acanthophacelus reticulatus</name>
    <dbReference type="NCBI Taxonomy" id="8081"/>
    <lineage>
        <taxon>Eukaryota</taxon>
        <taxon>Metazoa</taxon>
        <taxon>Chordata</taxon>
        <taxon>Craniata</taxon>
        <taxon>Vertebrata</taxon>
        <taxon>Euteleostomi</taxon>
        <taxon>Actinopterygii</taxon>
        <taxon>Neopterygii</taxon>
        <taxon>Teleostei</taxon>
        <taxon>Neoteleostei</taxon>
        <taxon>Acanthomorphata</taxon>
        <taxon>Ovalentaria</taxon>
        <taxon>Atherinomorphae</taxon>
        <taxon>Cyprinodontiformes</taxon>
        <taxon>Poeciliidae</taxon>
        <taxon>Poeciliinae</taxon>
        <taxon>Poecilia</taxon>
    </lineage>
</organism>
<dbReference type="FunFam" id="2.10.25.10:FF:000009">
    <property type="entry name" value="Low-density lipoprotein receptor isoform 1"/>
    <property type="match status" value="1"/>
</dbReference>
<name>A0A3P9PJ53_POERE</name>
<evidence type="ECO:0000313" key="20">
    <source>
        <dbReference type="Ensembl" id="ENSPREP00000021897.1"/>
    </source>
</evidence>
<dbReference type="GeneTree" id="ENSGT00940000154819"/>
<comment type="similarity">
    <text evidence="2">Belongs to the LDLR family.</text>
</comment>
<dbReference type="SMART" id="SM00135">
    <property type="entry name" value="LY"/>
    <property type="match status" value="5"/>
</dbReference>
<dbReference type="GO" id="GO:0006898">
    <property type="term" value="P:receptor-mediated endocytosis"/>
    <property type="evidence" value="ECO:0007669"/>
    <property type="project" value="TreeGrafter"/>
</dbReference>
<dbReference type="InterPro" id="IPR018097">
    <property type="entry name" value="EGF_Ca-bd_CS"/>
</dbReference>
<dbReference type="InterPro" id="IPR000742">
    <property type="entry name" value="EGF"/>
</dbReference>
<dbReference type="PANTHER" id="PTHR22722">
    <property type="entry name" value="LOW-DENSITY LIPOPROTEIN RECEPTOR-RELATED PROTEIN 2-RELATED"/>
    <property type="match status" value="1"/>
</dbReference>
<evidence type="ECO:0000256" key="10">
    <source>
        <dbReference type="ARBA" id="ARBA00023136"/>
    </source>
</evidence>